<dbReference type="STRING" id="4540.A0A3L6R6X6"/>
<keyword evidence="2 8" id="KW-0812">Transmembrane</keyword>
<reference evidence="11" key="1">
    <citation type="journal article" date="2019" name="Nat. Commun.">
        <title>The genome of broomcorn millet.</title>
        <authorList>
            <person name="Zou C."/>
            <person name="Miki D."/>
            <person name="Li D."/>
            <person name="Tang Q."/>
            <person name="Xiao L."/>
            <person name="Rajput S."/>
            <person name="Deng P."/>
            <person name="Jia W."/>
            <person name="Huang R."/>
            <person name="Zhang M."/>
            <person name="Sun Y."/>
            <person name="Hu J."/>
            <person name="Fu X."/>
            <person name="Schnable P.S."/>
            <person name="Li F."/>
            <person name="Zhang H."/>
            <person name="Feng B."/>
            <person name="Zhu X."/>
            <person name="Liu R."/>
            <person name="Schnable J.C."/>
            <person name="Zhu J.-K."/>
            <person name="Zhang H."/>
        </authorList>
    </citation>
    <scope>NUCLEOTIDE SEQUENCE [LARGE SCALE GENOMIC DNA]</scope>
</reference>
<comment type="caution">
    <text evidence="10">The sequence shown here is derived from an EMBL/GenBank/DDBJ whole genome shotgun (WGS) entry which is preliminary data.</text>
</comment>
<dbReference type="InterPro" id="IPR002110">
    <property type="entry name" value="Ankyrin_rpt"/>
</dbReference>
<feature type="domain" description="PGG" evidence="9">
    <location>
        <begin position="116"/>
        <end position="215"/>
    </location>
</feature>
<evidence type="ECO:0000256" key="6">
    <source>
        <dbReference type="ARBA" id="ARBA00023136"/>
    </source>
</evidence>
<evidence type="ECO:0000256" key="7">
    <source>
        <dbReference type="PROSITE-ProRule" id="PRU00023"/>
    </source>
</evidence>
<keyword evidence="3" id="KW-0677">Repeat</keyword>
<dbReference type="PROSITE" id="PS50088">
    <property type="entry name" value="ANK_REPEAT"/>
    <property type="match status" value="1"/>
</dbReference>
<dbReference type="InterPro" id="IPR026961">
    <property type="entry name" value="PGG_dom"/>
</dbReference>
<dbReference type="PROSITE" id="PS50297">
    <property type="entry name" value="ANK_REP_REGION"/>
    <property type="match status" value="1"/>
</dbReference>
<keyword evidence="11" id="KW-1185">Reference proteome</keyword>
<sequence>MVPLIILLTRYPACAGLRDPDGRTFLHFAVQKKRLNVVSFVCRWWGRPYSKSVVNVQDKNGDTALHIAVRDGELDMARWLIGNRHSRINLQNNAGRTPMDLANGGVKSGFYFGLPLTMPGGVWSPGDAAGKKLAAVAPLPMAGMPVLTGSYAFEGFVVSNTLTFICSTLATFSLVYCGVAAVDIQKRIELVSFSLALLLCSARSFSAAFAFALYLLLANVEHGTAIASCVMTSLALLDGFWFLMASFNDMSAFLKRKTKRRCWS</sequence>
<evidence type="ECO:0000259" key="9">
    <source>
        <dbReference type="Pfam" id="PF13962"/>
    </source>
</evidence>
<dbReference type="Gene3D" id="1.25.40.20">
    <property type="entry name" value="Ankyrin repeat-containing domain"/>
    <property type="match status" value="1"/>
</dbReference>
<accession>A0A3L6R6X6</accession>
<dbReference type="Proteomes" id="UP000275267">
    <property type="component" value="Unassembled WGS sequence"/>
</dbReference>
<keyword evidence="5 7" id="KW-0040">ANK repeat</keyword>
<evidence type="ECO:0000256" key="8">
    <source>
        <dbReference type="SAM" id="Phobius"/>
    </source>
</evidence>
<feature type="transmembrane region" description="Helical" evidence="8">
    <location>
        <begin position="194"/>
        <end position="217"/>
    </location>
</feature>
<evidence type="ECO:0000313" key="10">
    <source>
        <dbReference type="EMBL" id="RLM98171.1"/>
    </source>
</evidence>
<dbReference type="InterPro" id="IPR036770">
    <property type="entry name" value="Ankyrin_rpt-contain_sf"/>
</dbReference>
<name>A0A3L6R6X6_PANMI</name>
<protein>
    <recommendedName>
        <fullName evidence="9">PGG domain-containing protein</fullName>
    </recommendedName>
</protein>
<dbReference type="PANTHER" id="PTHR24186:SF50">
    <property type="entry name" value="ANKYRIN REPEAT-CONTAINING PROTEIN ITN1-LIKE ISOFORM X1"/>
    <property type="match status" value="1"/>
</dbReference>
<evidence type="ECO:0000256" key="2">
    <source>
        <dbReference type="ARBA" id="ARBA00022692"/>
    </source>
</evidence>
<dbReference type="OrthoDB" id="665356at2759"/>
<feature type="transmembrane region" description="Helical" evidence="8">
    <location>
        <begin position="159"/>
        <end position="182"/>
    </location>
</feature>
<comment type="subcellular location">
    <subcellularLocation>
        <location evidence="1">Membrane</location>
        <topology evidence="1">Multi-pass membrane protein</topology>
    </subcellularLocation>
</comment>
<evidence type="ECO:0000313" key="11">
    <source>
        <dbReference type="Proteomes" id="UP000275267"/>
    </source>
</evidence>
<organism evidence="10 11">
    <name type="scientific">Panicum miliaceum</name>
    <name type="common">Proso millet</name>
    <name type="synonym">Broomcorn millet</name>
    <dbReference type="NCBI Taxonomy" id="4540"/>
    <lineage>
        <taxon>Eukaryota</taxon>
        <taxon>Viridiplantae</taxon>
        <taxon>Streptophyta</taxon>
        <taxon>Embryophyta</taxon>
        <taxon>Tracheophyta</taxon>
        <taxon>Spermatophyta</taxon>
        <taxon>Magnoliopsida</taxon>
        <taxon>Liliopsida</taxon>
        <taxon>Poales</taxon>
        <taxon>Poaceae</taxon>
        <taxon>PACMAD clade</taxon>
        <taxon>Panicoideae</taxon>
        <taxon>Panicodae</taxon>
        <taxon>Paniceae</taxon>
        <taxon>Panicinae</taxon>
        <taxon>Panicum</taxon>
        <taxon>Panicum sect. Panicum</taxon>
    </lineage>
</organism>
<proteinExistence type="predicted"/>
<dbReference type="SUPFAM" id="SSF48403">
    <property type="entry name" value="Ankyrin repeat"/>
    <property type="match status" value="1"/>
</dbReference>
<keyword evidence="6 8" id="KW-0472">Membrane</keyword>
<evidence type="ECO:0000256" key="1">
    <source>
        <dbReference type="ARBA" id="ARBA00004141"/>
    </source>
</evidence>
<feature type="repeat" description="ANK" evidence="7">
    <location>
        <begin position="60"/>
        <end position="81"/>
    </location>
</feature>
<keyword evidence="4 8" id="KW-1133">Transmembrane helix</keyword>
<evidence type="ECO:0000256" key="5">
    <source>
        <dbReference type="ARBA" id="ARBA00023043"/>
    </source>
</evidence>
<dbReference type="AlphaFoldDB" id="A0A3L6R6X6"/>
<feature type="transmembrane region" description="Helical" evidence="8">
    <location>
        <begin position="223"/>
        <end position="247"/>
    </location>
</feature>
<dbReference type="PANTHER" id="PTHR24186">
    <property type="entry name" value="PROTEIN PHOSPHATASE 1 REGULATORY SUBUNIT"/>
    <property type="match status" value="1"/>
</dbReference>
<gene>
    <name evidence="10" type="ORF">C2845_PM06G17240</name>
</gene>
<evidence type="ECO:0000256" key="3">
    <source>
        <dbReference type="ARBA" id="ARBA00022737"/>
    </source>
</evidence>
<dbReference type="Pfam" id="PF13857">
    <property type="entry name" value="Ank_5"/>
    <property type="match status" value="1"/>
</dbReference>
<dbReference type="GO" id="GO:0005886">
    <property type="term" value="C:plasma membrane"/>
    <property type="evidence" value="ECO:0007669"/>
    <property type="project" value="TreeGrafter"/>
</dbReference>
<dbReference type="EMBL" id="PQIB02000009">
    <property type="protein sequence ID" value="RLM98171.1"/>
    <property type="molecule type" value="Genomic_DNA"/>
</dbReference>
<evidence type="ECO:0000256" key="4">
    <source>
        <dbReference type="ARBA" id="ARBA00022989"/>
    </source>
</evidence>
<dbReference type="Pfam" id="PF13962">
    <property type="entry name" value="PGG"/>
    <property type="match status" value="1"/>
</dbReference>